<accession>A0ABP0Y714</accession>
<reference evidence="1 2" key="1">
    <citation type="submission" date="2024-03" db="EMBL/GenBank/DDBJ databases">
        <authorList>
            <person name="Gkanogiannis A."/>
            <person name="Becerra Lopez-Lavalle L."/>
        </authorList>
    </citation>
    <scope>NUCLEOTIDE SEQUENCE [LARGE SCALE GENOMIC DNA]</scope>
</reference>
<keyword evidence="2" id="KW-1185">Reference proteome</keyword>
<name>A0ABP0Y714_9ROSI</name>
<protein>
    <submittedName>
        <fullName evidence="1">Uncharacterized protein</fullName>
    </submittedName>
</protein>
<proteinExistence type="predicted"/>
<gene>
    <name evidence="1" type="ORF">CITCOLO1_LOCUS6270</name>
</gene>
<evidence type="ECO:0000313" key="2">
    <source>
        <dbReference type="Proteomes" id="UP001642487"/>
    </source>
</evidence>
<organism evidence="1 2">
    <name type="scientific">Citrullus colocynthis</name>
    <name type="common">colocynth</name>
    <dbReference type="NCBI Taxonomy" id="252529"/>
    <lineage>
        <taxon>Eukaryota</taxon>
        <taxon>Viridiplantae</taxon>
        <taxon>Streptophyta</taxon>
        <taxon>Embryophyta</taxon>
        <taxon>Tracheophyta</taxon>
        <taxon>Spermatophyta</taxon>
        <taxon>Magnoliopsida</taxon>
        <taxon>eudicotyledons</taxon>
        <taxon>Gunneridae</taxon>
        <taxon>Pentapetalae</taxon>
        <taxon>rosids</taxon>
        <taxon>fabids</taxon>
        <taxon>Cucurbitales</taxon>
        <taxon>Cucurbitaceae</taxon>
        <taxon>Benincaseae</taxon>
        <taxon>Citrullus</taxon>
    </lineage>
</organism>
<dbReference type="EMBL" id="OZ021736">
    <property type="protein sequence ID" value="CAK9314512.1"/>
    <property type="molecule type" value="Genomic_DNA"/>
</dbReference>
<sequence length="80" mass="9211">MIIHNSRIFFRSRCSRVPIFLRMRGPIFSPLIRNFLPSCSLGSVQPFFAFLYFSQLDRKNLAATFGFCLFLISKSSAGLR</sequence>
<evidence type="ECO:0000313" key="1">
    <source>
        <dbReference type="EMBL" id="CAK9314512.1"/>
    </source>
</evidence>
<dbReference type="Proteomes" id="UP001642487">
    <property type="component" value="Chromosome 2"/>
</dbReference>